<evidence type="ECO:0000259" key="1">
    <source>
        <dbReference type="Pfam" id="PF00534"/>
    </source>
</evidence>
<dbReference type="Pfam" id="PF00534">
    <property type="entry name" value="Glycos_transf_1"/>
    <property type="match status" value="1"/>
</dbReference>
<accession>A0A413SZD9</accession>
<dbReference type="AlphaFoldDB" id="A0A413SZD9"/>
<name>A0A413SZD9_9BACT</name>
<dbReference type="SUPFAM" id="SSF53756">
    <property type="entry name" value="UDP-Glycosyltransferase/glycogen phosphorylase"/>
    <property type="match status" value="1"/>
</dbReference>
<gene>
    <name evidence="2" type="ORF">DW921_08795</name>
</gene>
<dbReference type="RefSeq" id="WP_118400498.1">
    <property type="nucleotide sequence ID" value="NZ_CABJGD010000016.1"/>
</dbReference>
<dbReference type="InterPro" id="IPR001296">
    <property type="entry name" value="Glyco_trans_1"/>
</dbReference>
<evidence type="ECO:0000313" key="3">
    <source>
        <dbReference type="Proteomes" id="UP000283855"/>
    </source>
</evidence>
<dbReference type="CDD" id="cd03801">
    <property type="entry name" value="GT4_PimA-like"/>
    <property type="match status" value="1"/>
</dbReference>
<dbReference type="EMBL" id="QSFT01000016">
    <property type="protein sequence ID" value="RHA75402.1"/>
    <property type="molecule type" value="Genomic_DNA"/>
</dbReference>
<proteinExistence type="predicted"/>
<dbReference type="Proteomes" id="UP000283855">
    <property type="component" value="Unassembled WGS sequence"/>
</dbReference>
<protein>
    <submittedName>
        <fullName evidence="2">Glycosyltransferase</fullName>
    </submittedName>
</protein>
<dbReference type="GO" id="GO:0016757">
    <property type="term" value="F:glycosyltransferase activity"/>
    <property type="evidence" value="ECO:0007669"/>
    <property type="project" value="InterPro"/>
</dbReference>
<comment type="caution">
    <text evidence="2">The sequence shown here is derived from an EMBL/GenBank/DDBJ whole genome shotgun (WGS) entry which is preliminary data.</text>
</comment>
<dbReference type="PANTHER" id="PTHR12526">
    <property type="entry name" value="GLYCOSYLTRANSFERASE"/>
    <property type="match status" value="1"/>
</dbReference>
<feature type="domain" description="Glycosyl transferase family 1" evidence="1">
    <location>
        <begin position="220"/>
        <end position="389"/>
    </location>
</feature>
<organism evidence="2 3">
    <name type="scientific">Phocaeicola coprophilus</name>
    <dbReference type="NCBI Taxonomy" id="387090"/>
    <lineage>
        <taxon>Bacteria</taxon>
        <taxon>Pseudomonadati</taxon>
        <taxon>Bacteroidota</taxon>
        <taxon>Bacteroidia</taxon>
        <taxon>Bacteroidales</taxon>
        <taxon>Bacteroidaceae</taxon>
        <taxon>Phocaeicola</taxon>
    </lineage>
</organism>
<evidence type="ECO:0000313" key="2">
    <source>
        <dbReference type="EMBL" id="RHA75402.1"/>
    </source>
</evidence>
<sequence>MKKVLWLCNLAFSDQAIKGGSWLQPLAEKLQQSNKILILNISVGNVSKITYTEYKGIKQWILPQSKQKQYGQTATYKRCKEVQNIIESEKPDLVHIWGTEIFWASIYAKGFIKTKTLIDIQGLLYAYTDFYLGGLTINEILNTIHIKEILMPWRNLFTKQQIFFKRGQVELRYIKKFEHISIQSQWVRNLLQQVNPIAHYYPTRILLRDNFYTAQPWSYKNTTSPIIFSSCAAAVSYKGIHVLLKSLALLKKEYPEIQLHLAGKIMVGDKLQDGYSIFLKKLIKKLNLQSNIVLLGSIDESNIIKELQSCSVCVIPSFIETYCLAFAEAMIIGVPTVTSYTGAMPELATHEKETLFYNSLDYRNAASHISRLIKDQALAEQISQNARKRRLQENAPQLVLNTQLNIYKSILYEI</sequence>
<dbReference type="Gene3D" id="3.40.50.2000">
    <property type="entry name" value="Glycogen Phosphorylase B"/>
    <property type="match status" value="1"/>
</dbReference>
<reference evidence="2 3" key="1">
    <citation type="submission" date="2018-08" db="EMBL/GenBank/DDBJ databases">
        <title>A genome reference for cultivated species of the human gut microbiota.</title>
        <authorList>
            <person name="Zou Y."/>
            <person name="Xue W."/>
            <person name="Luo G."/>
        </authorList>
    </citation>
    <scope>NUCLEOTIDE SEQUENCE [LARGE SCALE GENOMIC DNA]</scope>
    <source>
        <strain evidence="2 3">AM42-38</strain>
    </source>
</reference>
<keyword evidence="2" id="KW-0808">Transferase</keyword>